<evidence type="ECO:0000313" key="1">
    <source>
        <dbReference type="EMBL" id="TCV94266.1"/>
    </source>
</evidence>
<reference evidence="1 2" key="1">
    <citation type="submission" date="2019-03" db="EMBL/GenBank/DDBJ databases">
        <title>Genomic Encyclopedia of Type Strains, Phase IV (KMG-IV): sequencing the most valuable type-strain genomes for metagenomic binning, comparative biology and taxonomic classification.</title>
        <authorList>
            <person name="Goeker M."/>
        </authorList>
    </citation>
    <scope>NUCLEOTIDE SEQUENCE [LARGE SCALE GENOMIC DNA]</scope>
    <source>
        <strain evidence="1 2">DSM 19580</strain>
    </source>
</reference>
<name>A0A4R3YPK7_9GAMM</name>
<organism evidence="1 2">
    <name type="scientific">Biostraticola tofi</name>
    <dbReference type="NCBI Taxonomy" id="466109"/>
    <lineage>
        <taxon>Bacteria</taxon>
        <taxon>Pseudomonadati</taxon>
        <taxon>Pseudomonadota</taxon>
        <taxon>Gammaproteobacteria</taxon>
        <taxon>Enterobacterales</taxon>
        <taxon>Bruguierivoracaceae</taxon>
        <taxon>Biostraticola</taxon>
    </lineage>
</organism>
<dbReference type="Proteomes" id="UP000295719">
    <property type="component" value="Unassembled WGS sequence"/>
</dbReference>
<accession>A0A4R3YPK7</accession>
<proteinExistence type="predicted"/>
<dbReference type="EMBL" id="SMCR01000007">
    <property type="protein sequence ID" value="TCV94266.1"/>
    <property type="molecule type" value="Genomic_DNA"/>
</dbReference>
<dbReference type="AlphaFoldDB" id="A0A4R3YPK7"/>
<protein>
    <submittedName>
        <fullName evidence="1">Uncharacterized protein</fullName>
    </submittedName>
</protein>
<keyword evidence="2" id="KW-1185">Reference proteome</keyword>
<comment type="caution">
    <text evidence="1">The sequence shown here is derived from an EMBL/GenBank/DDBJ whole genome shotgun (WGS) entry which is preliminary data.</text>
</comment>
<sequence>MGRLQVKLILFTGSIQLGAKVKNTHVDYQNV</sequence>
<gene>
    <name evidence="1" type="ORF">EDC52_1076</name>
</gene>
<evidence type="ECO:0000313" key="2">
    <source>
        <dbReference type="Proteomes" id="UP000295719"/>
    </source>
</evidence>